<gene>
    <name evidence="5" type="ORF">ISF6_5210</name>
</gene>
<dbReference type="InterPro" id="IPR029055">
    <property type="entry name" value="Ntn_hydrolases_N"/>
</dbReference>
<dbReference type="RefSeq" id="WP_054022514.1">
    <property type="nucleotide sequence ID" value="NZ_BBYR01000083.1"/>
</dbReference>
<comment type="catalytic activity">
    <reaction evidence="3">
        <text>L-aspartate + L-glutamine + ATP + H2O = L-asparagine + L-glutamate + AMP + diphosphate + H(+)</text>
        <dbReference type="Rhea" id="RHEA:12228"/>
        <dbReference type="ChEBI" id="CHEBI:15377"/>
        <dbReference type="ChEBI" id="CHEBI:15378"/>
        <dbReference type="ChEBI" id="CHEBI:29985"/>
        <dbReference type="ChEBI" id="CHEBI:29991"/>
        <dbReference type="ChEBI" id="CHEBI:30616"/>
        <dbReference type="ChEBI" id="CHEBI:33019"/>
        <dbReference type="ChEBI" id="CHEBI:58048"/>
        <dbReference type="ChEBI" id="CHEBI:58359"/>
        <dbReference type="ChEBI" id="CHEBI:456215"/>
        <dbReference type="EC" id="6.3.5.4"/>
    </reaction>
</comment>
<dbReference type="OrthoDB" id="7053173at2"/>
<organism evidence="5 6">
    <name type="scientific">Piscinibacter sakaiensis</name>
    <name type="common">Ideonella sakaiensis</name>
    <dbReference type="NCBI Taxonomy" id="1547922"/>
    <lineage>
        <taxon>Bacteria</taxon>
        <taxon>Pseudomonadati</taxon>
        <taxon>Pseudomonadota</taxon>
        <taxon>Betaproteobacteria</taxon>
        <taxon>Burkholderiales</taxon>
        <taxon>Sphaerotilaceae</taxon>
        <taxon>Piscinibacter</taxon>
    </lineage>
</organism>
<dbReference type="PANTHER" id="PTHR43284">
    <property type="entry name" value="ASPARAGINE SYNTHETASE (GLUTAMINE-HYDROLYZING)"/>
    <property type="match status" value="1"/>
</dbReference>
<dbReference type="EMBL" id="BBYR01000083">
    <property type="protein sequence ID" value="GAP38657.1"/>
    <property type="molecule type" value="Genomic_DNA"/>
</dbReference>
<name>A0A0K8P7R4_PISS1</name>
<dbReference type="EC" id="6.3.5.4" evidence="2"/>
<sequence>MFRYLAWAWDPTDDARSHLASQFEQRLQARPDWQCAHRQPGLSVHLLGRKAGTHEAYEFGPGRGVVVGKVFHRSVAARAGVLAAPVAAALAEGRVGPLLEHCWGRYVAFIAGRAPGDAVRVLRDPSGSLPCHLLTHAGVWLVCSWLEDALALLPPEAYPAPDRDGVGAFLLFGALSGARTAVTGVVQALPGEVLSLGRHALRRERVWSGAGIAASPLLLARGDAAALLRDTVECCVRQWSTAYDRIVLRLSGGIDSSILLSCLRAQDTEAEVLCLNYRSSDPGADERRYARLAARKAGRALREVTAREEIRIETLLELPRTPTPRSHVAAMSMTALDAEVAAEFGATAMFSGVGGDLVFFELHEWWPAADHLRLRGPGHGFAKALLDAAHLGGVSVWFALAMALRERWRPSRAALGRGHSHALLSKEVAAQAGAWSAFRHPAFVEDTGLPIGKLQQLQQLTYPVEYYEPLGFESAPEPVRPLLSQPVVELALRLPTFTLTEGGYGRSLARHAFADGLPPEIAHRRTKGTTGQSVKDILLRRLPFAREVLLDGELARLGLVDRDRVAQALSDRPGALATPYAEVNALISVEAWLRCWRDRLPTPAGPRR</sequence>
<dbReference type="Gene3D" id="3.40.50.620">
    <property type="entry name" value="HUPs"/>
    <property type="match status" value="1"/>
</dbReference>
<dbReference type="InterPro" id="IPR051786">
    <property type="entry name" value="ASN_synthetase/amidase"/>
</dbReference>
<dbReference type="SUPFAM" id="SSF56235">
    <property type="entry name" value="N-terminal nucleophile aminohydrolases (Ntn hydrolases)"/>
    <property type="match status" value="1"/>
</dbReference>
<dbReference type="Pfam" id="PF00733">
    <property type="entry name" value="Asn_synthase"/>
    <property type="match status" value="2"/>
</dbReference>
<evidence type="ECO:0000313" key="6">
    <source>
        <dbReference type="Proteomes" id="UP000037660"/>
    </source>
</evidence>
<keyword evidence="6" id="KW-1185">Reference proteome</keyword>
<proteinExistence type="predicted"/>
<reference evidence="5 6" key="2">
    <citation type="journal article" date="2016" name="Science">
        <title>A bacterium that degrades and assimilates poly(ethylene terephthalate).</title>
        <authorList>
            <person name="Yoshida S."/>
            <person name="Hiraga K."/>
            <person name="Takehana T."/>
            <person name="Taniguchi I."/>
            <person name="Yamaji H."/>
            <person name="Maeda Y."/>
            <person name="Toyohara K."/>
            <person name="Miyamoto K."/>
            <person name="Kimura Y."/>
            <person name="Oda K."/>
        </authorList>
    </citation>
    <scope>NUCLEOTIDE SEQUENCE [LARGE SCALE GENOMIC DNA]</scope>
    <source>
        <strain evidence="6">NBRC 110686 / TISTR 2288 / 201-F6</strain>
    </source>
</reference>
<protein>
    <recommendedName>
        <fullName evidence="2">asparagine synthase (glutamine-hydrolyzing)</fullName>
        <ecNumber evidence="2">6.3.5.4</ecNumber>
    </recommendedName>
</protein>
<evidence type="ECO:0000256" key="1">
    <source>
        <dbReference type="ARBA" id="ARBA00005187"/>
    </source>
</evidence>
<comment type="caution">
    <text evidence="5">The sequence shown here is derived from an EMBL/GenBank/DDBJ whole genome shotgun (WGS) entry which is preliminary data.</text>
</comment>
<feature type="domain" description="Asparagine synthetase" evidence="4">
    <location>
        <begin position="228"/>
        <end position="435"/>
    </location>
</feature>
<evidence type="ECO:0000313" key="5">
    <source>
        <dbReference type="EMBL" id="GAP38657.1"/>
    </source>
</evidence>
<evidence type="ECO:0000256" key="2">
    <source>
        <dbReference type="ARBA" id="ARBA00012737"/>
    </source>
</evidence>
<dbReference type="GO" id="GO:0004066">
    <property type="term" value="F:asparagine synthase (glutamine-hydrolyzing) activity"/>
    <property type="evidence" value="ECO:0007669"/>
    <property type="project" value="UniProtKB-EC"/>
</dbReference>
<dbReference type="PANTHER" id="PTHR43284:SF1">
    <property type="entry name" value="ASPARAGINE SYNTHETASE"/>
    <property type="match status" value="1"/>
</dbReference>
<comment type="pathway">
    <text evidence="1">Amino-acid biosynthesis; L-asparagine biosynthesis; L-asparagine from L-aspartate (L-Gln route): step 1/1.</text>
</comment>
<accession>A0A0K8P7R4</accession>
<dbReference type="AlphaFoldDB" id="A0A0K8P7R4"/>
<dbReference type="InterPro" id="IPR014729">
    <property type="entry name" value="Rossmann-like_a/b/a_fold"/>
</dbReference>
<feature type="domain" description="Asparagine synthetase" evidence="4">
    <location>
        <begin position="481"/>
        <end position="594"/>
    </location>
</feature>
<dbReference type="InterPro" id="IPR001962">
    <property type="entry name" value="Asn_synthase"/>
</dbReference>
<evidence type="ECO:0000259" key="4">
    <source>
        <dbReference type="Pfam" id="PF00733"/>
    </source>
</evidence>
<evidence type="ECO:0000256" key="3">
    <source>
        <dbReference type="ARBA" id="ARBA00048741"/>
    </source>
</evidence>
<dbReference type="GO" id="GO:0006529">
    <property type="term" value="P:asparagine biosynthetic process"/>
    <property type="evidence" value="ECO:0007669"/>
    <property type="project" value="InterPro"/>
</dbReference>
<dbReference type="STRING" id="1547922.ISF6_5210"/>
<dbReference type="SUPFAM" id="SSF52402">
    <property type="entry name" value="Adenine nucleotide alpha hydrolases-like"/>
    <property type="match status" value="1"/>
</dbReference>
<reference evidence="6" key="1">
    <citation type="submission" date="2015-07" db="EMBL/GenBank/DDBJ databases">
        <title>Discovery of a poly(ethylene terephthalate assimilation.</title>
        <authorList>
            <person name="Yoshida S."/>
            <person name="Hiraga K."/>
            <person name="Takehana T."/>
            <person name="Taniguchi I."/>
            <person name="Yamaji H."/>
            <person name="Maeda Y."/>
            <person name="Toyohara K."/>
            <person name="Miyamoto K."/>
            <person name="Kimura Y."/>
            <person name="Oda K."/>
        </authorList>
    </citation>
    <scope>NUCLEOTIDE SEQUENCE [LARGE SCALE GENOMIC DNA]</scope>
    <source>
        <strain evidence="6">NBRC 110686 / TISTR 2288 / 201-F6</strain>
    </source>
</reference>
<dbReference type="Proteomes" id="UP000037660">
    <property type="component" value="Unassembled WGS sequence"/>
</dbReference>